<feature type="region of interest" description="Disordered" evidence="1">
    <location>
        <begin position="1"/>
        <end position="35"/>
    </location>
</feature>
<accession>A0A225SYS6</accession>
<name>A0A225SYS6_9BURK</name>
<gene>
    <name evidence="2" type="ORF">CEJ45_04115</name>
</gene>
<dbReference type="AlphaFoldDB" id="A0A225SYS6"/>
<organism evidence="2 3">
    <name type="scientific">Herbaspirillum aquaticum</name>
    <dbReference type="NCBI Taxonomy" id="568783"/>
    <lineage>
        <taxon>Bacteria</taxon>
        <taxon>Pseudomonadati</taxon>
        <taxon>Pseudomonadota</taxon>
        <taxon>Betaproteobacteria</taxon>
        <taxon>Burkholderiales</taxon>
        <taxon>Oxalobacteraceae</taxon>
        <taxon>Herbaspirillum</taxon>
    </lineage>
</organism>
<evidence type="ECO:0000313" key="3">
    <source>
        <dbReference type="Proteomes" id="UP000214747"/>
    </source>
</evidence>
<sequence length="86" mass="8642">MSIPIDIPGGEKLGELSGPPGGPEGGPLMQPGVQQSEEGGFRGIVLIGASPQAPHEAVSTHVCSMLRATSELAYADALAYIAGRGS</sequence>
<dbReference type="Proteomes" id="UP000214747">
    <property type="component" value="Unassembled WGS sequence"/>
</dbReference>
<protein>
    <submittedName>
        <fullName evidence="2">Uncharacterized protein</fullName>
    </submittedName>
</protein>
<dbReference type="RefSeq" id="WP_088753932.1">
    <property type="nucleotide sequence ID" value="NZ_NJGV01000002.1"/>
</dbReference>
<evidence type="ECO:0000313" key="2">
    <source>
        <dbReference type="EMBL" id="OWY36399.1"/>
    </source>
</evidence>
<comment type="caution">
    <text evidence="2">The sequence shown here is derived from an EMBL/GenBank/DDBJ whole genome shotgun (WGS) entry which is preliminary data.</text>
</comment>
<evidence type="ECO:0000256" key="1">
    <source>
        <dbReference type="SAM" id="MobiDB-lite"/>
    </source>
</evidence>
<keyword evidence="3" id="KW-1185">Reference proteome</keyword>
<dbReference type="EMBL" id="NJGV01000002">
    <property type="protein sequence ID" value="OWY36399.1"/>
    <property type="molecule type" value="Genomic_DNA"/>
</dbReference>
<proteinExistence type="predicted"/>
<reference evidence="2 3" key="1">
    <citation type="journal article" date="2010" name="Int. J. Syst. Evol. Microbiol.">
        <title>Reclassification of Herbaspirillum putei as a later heterotypic synonym of Herbaspirillum huttiense, with the description of H. huttiense subsp. huttiense subsp. nov. and H. huttiense subsp. putei subsp. nov., comb. nov., and description of Herbaspirillum aquaticum sp. nov.</title>
        <authorList>
            <person name="Dobritsa A.P."/>
            <person name="Reddy M.C."/>
            <person name="Samadpour M."/>
        </authorList>
    </citation>
    <scope>NUCLEOTIDE SEQUENCE [LARGE SCALE GENOMIC DNA]</scope>
    <source>
        <strain evidence="2 3">IEH 4430</strain>
    </source>
</reference>